<evidence type="ECO:0000313" key="8">
    <source>
        <dbReference type="Proteomes" id="UP000768567"/>
    </source>
</evidence>
<dbReference type="PANTHER" id="PTHR45436:SF1">
    <property type="entry name" value="SENSOR PROTEIN QSEC"/>
    <property type="match status" value="1"/>
</dbReference>
<dbReference type="RefSeq" id="WP_193500047.1">
    <property type="nucleotide sequence ID" value="NZ_JADCKC010000001.1"/>
</dbReference>
<name>A0ABR9R1C3_9FIRM</name>
<evidence type="ECO:0000256" key="2">
    <source>
        <dbReference type="ARBA" id="ARBA00012438"/>
    </source>
</evidence>
<keyword evidence="3" id="KW-0597">Phosphoprotein</keyword>
<dbReference type="EC" id="2.7.13.3" evidence="2"/>
<evidence type="ECO:0000313" key="7">
    <source>
        <dbReference type="EMBL" id="MBE5036762.1"/>
    </source>
</evidence>
<keyword evidence="4" id="KW-0808">Transferase</keyword>
<dbReference type="InterPro" id="IPR003594">
    <property type="entry name" value="HATPase_dom"/>
</dbReference>
<dbReference type="SUPFAM" id="SSF55874">
    <property type="entry name" value="ATPase domain of HSP90 chaperone/DNA topoisomerase II/histidine kinase"/>
    <property type="match status" value="1"/>
</dbReference>
<comment type="caution">
    <text evidence="7">The sequence shown here is derived from an EMBL/GenBank/DDBJ whole genome shotgun (WGS) entry which is preliminary data.</text>
</comment>
<dbReference type="Proteomes" id="UP000768567">
    <property type="component" value="Unassembled WGS sequence"/>
</dbReference>
<evidence type="ECO:0000256" key="4">
    <source>
        <dbReference type="ARBA" id="ARBA00022679"/>
    </source>
</evidence>
<evidence type="ECO:0000259" key="6">
    <source>
        <dbReference type="SMART" id="SM00387"/>
    </source>
</evidence>
<keyword evidence="5 7" id="KW-0418">Kinase</keyword>
<dbReference type="Pfam" id="PF02518">
    <property type="entry name" value="HATPase_c"/>
    <property type="match status" value="1"/>
</dbReference>
<keyword evidence="8" id="KW-1185">Reference proteome</keyword>
<evidence type="ECO:0000256" key="1">
    <source>
        <dbReference type="ARBA" id="ARBA00000085"/>
    </source>
</evidence>
<dbReference type="Gene3D" id="3.30.565.10">
    <property type="entry name" value="Histidine kinase-like ATPase, C-terminal domain"/>
    <property type="match status" value="1"/>
</dbReference>
<dbReference type="EMBL" id="JADCKC010000001">
    <property type="protein sequence ID" value="MBE5036762.1"/>
    <property type="molecule type" value="Genomic_DNA"/>
</dbReference>
<dbReference type="GO" id="GO:0016301">
    <property type="term" value="F:kinase activity"/>
    <property type="evidence" value="ECO:0007669"/>
    <property type="project" value="UniProtKB-KW"/>
</dbReference>
<dbReference type="InterPro" id="IPR036890">
    <property type="entry name" value="HATPase_C_sf"/>
</dbReference>
<gene>
    <name evidence="7" type="ORF">INF35_03040</name>
</gene>
<accession>A0ABR9R1C3</accession>
<evidence type="ECO:0000256" key="3">
    <source>
        <dbReference type="ARBA" id="ARBA00022553"/>
    </source>
</evidence>
<dbReference type="PANTHER" id="PTHR45436">
    <property type="entry name" value="SENSOR HISTIDINE KINASE YKOH"/>
    <property type="match status" value="1"/>
</dbReference>
<evidence type="ECO:0000256" key="5">
    <source>
        <dbReference type="ARBA" id="ARBA00022777"/>
    </source>
</evidence>
<organism evidence="7 8">
    <name type="scientific">Gemmiger gallinarum</name>
    <dbReference type="NCBI Taxonomy" id="2779354"/>
    <lineage>
        <taxon>Bacteria</taxon>
        <taxon>Bacillati</taxon>
        <taxon>Bacillota</taxon>
        <taxon>Clostridia</taxon>
        <taxon>Eubacteriales</taxon>
        <taxon>Gemmiger</taxon>
    </lineage>
</organism>
<reference evidence="7 8" key="1">
    <citation type="submission" date="2020-10" db="EMBL/GenBank/DDBJ databases">
        <title>ChiBAC.</title>
        <authorList>
            <person name="Zenner C."/>
            <person name="Hitch T.C.A."/>
            <person name="Clavel T."/>
        </authorList>
    </citation>
    <scope>NUCLEOTIDE SEQUENCE [LARGE SCALE GENOMIC DNA]</scope>
    <source>
        <strain evidence="7 8">DSM 109015</strain>
    </source>
</reference>
<protein>
    <recommendedName>
        <fullName evidence="2">histidine kinase</fullName>
        <ecNumber evidence="2">2.7.13.3</ecNumber>
    </recommendedName>
</protein>
<dbReference type="SMART" id="SM00387">
    <property type="entry name" value="HATPase_c"/>
    <property type="match status" value="1"/>
</dbReference>
<dbReference type="InterPro" id="IPR050428">
    <property type="entry name" value="TCS_sensor_his_kinase"/>
</dbReference>
<feature type="domain" description="Histidine kinase/HSP90-like ATPase" evidence="6">
    <location>
        <begin position="135"/>
        <end position="238"/>
    </location>
</feature>
<sequence>MASEKREQSIGQAQEQALLHGGLRGRMAGAFCTLQSSVDALQRYLLTGTTPEVYETARAMLEEMDRRLAMLQRISGNAADLACGVLTRGAEELAPLELTDYLSEIAACVNEELTLRGFTAHLTVRWKDGPFWAMATTGLVDGIVVNLISNFLQVCPGGNIRLTLGPDRILRYADDGPGMDASAAAALLERGEAPISLQKKGSLGLLLVREYALAMNWSVQVEPAEQGLAIRFVLPEFEMPAARSSLWDAAAETRSRTSLFVARLTRELDGVFGLPRPAPRNIKK</sequence>
<proteinExistence type="predicted"/>
<comment type="catalytic activity">
    <reaction evidence="1">
        <text>ATP + protein L-histidine = ADP + protein N-phospho-L-histidine.</text>
        <dbReference type="EC" id="2.7.13.3"/>
    </reaction>
</comment>